<feature type="transmembrane region" description="Helical" evidence="18">
    <location>
        <begin position="212"/>
        <end position="232"/>
    </location>
</feature>
<keyword evidence="13" id="KW-0830">Ubiquinone</keyword>
<dbReference type="InterPro" id="IPR003945">
    <property type="entry name" value="NU5C-like"/>
</dbReference>
<organism evidence="21">
    <name type="scientific">Opilio parietinus</name>
    <dbReference type="NCBI Taxonomy" id="121214"/>
    <lineage>
        <taxon>Eukaryota</taxon>
        <taxon>Metazoa</taxon>
        <taxon>Ecdysozoa</taxon>
        <taxon>Arthropoda</taxon>
        <taxon>Chelicerata</taxon>
        <taxon>Arachnida</taxon>
        <taxon>Opiliones</taxon>
        <taxon>Palpatores</taxon>
        <taxon>Phalangioidea</taxon>
        <taxon>Phalangiidae</taxon>
        <taxon>Opilio</taxon>
    </lineage>
</organism>
<evidence type="ECO:0000256" key="1">
    <source>
        <dbReference type="ARBA" id="ARBA00003257"/>
    </source>
</evidence>
<feature type="transmembrane region" description="Helical" evidence="18">
    <location>
        <begin position="148"/>
        <end position="168"/>
    </location>
</feature>
<keyword evidence="5" id="KW-0813">Transport</keyword>
<dbReference type="GO" id="GO:0008137">
    <property type="term" value="F:NADH dehydrogenase (ubiquinone) activity"/>
    <property type="evidence" value="ECO:0007669"/>
    <property type="project" value="UniProtKB-EC"/>
</dbReference>
<evidence type="ECO:0000256" key="16">
    <source>
        <dbReference type="ARBA" id="ARBA00031027"/>
    </source>
</evidence>
<gene>
    <name evidence="21" type="primary">ND5</name>
</gene>
<comment type="function">
    <text evidence="1">Core subunit of the mitochondrial membrane respiratory chain NADH dehydrogenase (Complex I) that is believed to belong to the minimal assembly required for catalysis. Complex I functions in the transfer of electrons from NADH to the respiratory chain. The immediate electron acceptor for the enzyme is believed to be ubiquinone.</text>
</comment>
<evidence type="ECO:0000259" key="20">
    <source>
        <dbReference type="Pfam" id="PF06455"/>
    </source>
</evidence>
<evidence type="ECO:0000256" key="18">
    <source>
        <dbReference type="SAM" id="Phobius"/>
    </source>
</evidence>
<dbReference type="GO" id="GO:0003954">
    <property type="term" value="F:NADH dehydrogenase activity"/>
    <property type="evidence" value="ECO:0007669"/>
    <property type="project" value="TreeGrafter"/>
</dbReference>
<evidence type="ECO:0000256" key="4">
    <source>
        <dbReference type="ARBA" id="ARBA00021096"/>
    </source>
</evidence>
<keyword evidence="15 18" id="KW-0472">Membrane</keyword>
<feature type="transmembrane region" description="Helical" evidence="18">
    <location>
        <begin position="84"/>
        <end position="103"/>
    </location>
</feature>
<dbReference type="CTD" id="4540"/>
<feature type="transmembrane region" description="Helical" evidence="18">
    <location>
        <begin position="244"/>
        <end position="262"/>
    </location>
</feature>
<evidence type="ECO:0000256" key="5">
    <source>
        <dbReference type="ARBA" id="ARBA00022448"/>
    </source>
</evidence>
<evidence type="ECO:0000256" key="3">
    <source>
        <dbReference type="ARBA" id="ARBA00012944"/>
    </source>
</evidence>
<feature type="transmembrane region" description="Helical" evidence="18">
    <location>
        <begin position="446"/>
        <end position="468"/>
    </location>
</feature>
<feature type="transmembrane region" description="Helical" evidence="18">
    <location>
        <begin position="546"/>
        <end position="565"/>
    </location>
</feature>
<keyword evidence="7 18" id="KW-0812">Transmembrane</keyword>
<dbReference type="InterPro" id="IPR010934">
    <property type="entry name" value="NADH_DH_su5_C"/>
</dbReference>
<dbReference type="EC" id="7.1.1.2" evidence="3"/>
<dbReference type="AlphaFoldDB" id="E3UHH3"/>
<evidence type="ECO:0000256" key="12">
    <source>
        <dbReference type="ARBA" id="ARBA00023027"/>
    </source>
</evidence>
<feature type="transmembrane region" description="Helical" evidence="18">
    <location>
        <begin position="336"/>
        <end position="359"/>
    </location>
</feature>
<feature type="transmembrane region" description="Helical" evidence="18">
    <location>
        <begin position="7"/>
        <end position="27"/>
    </location>
</feature>
<dbReference type="GeneID" id="9978571"/>
<evidence type="ECO:0000256" key="15">
    <source>
        <dbReference type="ARBA" id="ARBA00023136"/>
    </source>
</evidence>
<dbReference type="PRINTS" id="PR01434">
    <property type="entry name" value="NADHDHGNASE5"/>
</dbReference>
<protein>
    <recommendedName>
        <fullName evidence="4">NADH-ubiquinone oxidoreductase chain 5</fullName>
        <ecNumber evidence="3">7.1.1.2</ecNumber>
    </recommendedName>
    <alternativeName>
        <fullName evidence="16">NADH dehydrogenase subunit 5</fullName>
    </alternativeName>
</protein>
<feature type="transmembrane region" description="Helical" evidence="18">
    <location>
        <begin position="502"/>
        <end position="525"/>
    </location>
</feature>
<feature type="transmembrane region" description="Helical" evidence="18">
    <location>
        <begin position="415"/>
        <end position="440"/>
    </location>
</feature>
<evidence type="ECO:0000256" key="13">
    <source>
        <dbReference type="ARBA" id="ARBA00023075"/>
    </source>
</evidence>
<dbReference type="EMBL" id="HM367070">
    <property type="protein sequence ID" value="ADI92914.1"/>
    <property type="molecule type" value="Genomic_DNA"/>
</dbReference>
<evidence type="ECO:0000256" key="10">
    <source>
        <dbReference type="ARBA" id="ARBA00022982"/>
    </source>
</evidence>
<keyword evidence="9" id="KW-1278">Translocase</keyword>
<feature type="transmembrane region" description="Helical" evidence="18">
    <location>
        <begin position="109"/>
        <end position="127"/>
    </location>
</feature>
<evidence type="ECO:0000256" key="11">
    <source>
        <dbReference type="ARBA" id="ARBA00022989"/>
    </source>
</evidence>
<dbReference type="GO" id="GO:0005743">
    <property type="term" value="C:mitochondrial inner membrane"/>
    <property type="evidence" value="ECO:0007669"/>
    <property type="project" value="UniProtKB-SubCell"/>
</dbReference>
<dbReference type="GO" id="GO:0015990">
    <property type="term" value="P:electron transport coupled proton transport"/>
    <property type="evidence" value="ECO:0007669"/>
    <property type="project" value="TreeGrafter"/>
</dbReference>
<feature type="transmembrane region" description="Helical" evidence="18">
    <location>
        <begin position="269"/>
        <end position="287"/>
    </location>
</feature>
<comment type="subcellular location">
    <subcellularLocation>
        <location evidence="2">Mitochondrion inner membrane</location>
        <topology evidence="2">Multi-pass membrane protein</topology>
    </subcellularLocation>
</comment>
<evidence type="ECO:0000256" key="7">
    <source>
        <dbReference type="ARBA" id="ARBA00022692"/>
    </source>
</evidence>
<feature type="transmembrane region" description="Helical" evidence="18">
    <location>
        <begin position="47"/>
        <end position="72"/>
    </location>
</feature>
<evidence type="ECO:0000256" key="6">
    <source>
        <dbReference type="ARBA" id="ARBA00022660"/>
    </source>
</evidence>
<dbReference type="PANTHER" id="PTHR42829:SF2">
    <property type="entry name" value="NADH-UBIQUINONE OXIDOREDUCTASE CHAIN 5"/>
    <property type="match status" value="1"/>
</dbReference>
<keyword evidence="6" id="KW-0679">Respiratory chain</keyword>
<feature type="domain" description="NADH dehydrogenase subunit 5 C-terminal" evidence="20">
    <location>
        <begin position="390"/>
        <end position="565"/>
    </location>
</feature>
<geneLocation type="mitochondrion" evidence="21"/>
<keyword evidence="10" id="KW-0249">Electron transport</keyword>
<evidence type="ECO:0000256" key="14">
    <source>
        <dbReference type="ARBA" id="ARBA00023128"/>
    </source>
</evidence>
<feature type="domain" description="NADH:quinone oxidoreductase/Mrp antiporter transmembrane" evidence="19">
    <location>
        <begin position="103"/>
        <end position="385"/>
    </location>
</feature>
<dbReference type="PANTHER" id="PTHR42829">
    <property type="entry name" value="NADH-UBIQUINONE OXIDOREDUCTASE CHAIN 5"/>
    <property type="match status" value="1"/>
</dbReference>
<comment type="catalytic activity">
    <reaction evidence="17">
        <text>a ubiquinone + NADH + 5 H(+)(in) = a ubiquinol + NAD(+) + 4 H(+)(out)</text>
        <dbReference type="Rhea" id="RHEA:29091"/>
        <dbReference type="Rhea" id="RHEA-COMP:9565"/>
        <dbReference type="Rhea" id="RHEA-COMP:9566"/>
        <dbReference type="ChEBI" id="CHEBI:15378"/>
        <dbReference type="ChEBI" id="CHEBI:16389"/>
        <dbReference type="ChEBI" id="CHEBI:17976"/>
        <dbReference type="ChEBI" id="CHEBI:57540"/>
        <dbReference type="ChEBI" id="CHEBI:57945"/>
        <dbReference type="EC" id="7.1.1.2"/>
    </reaction>
</comment>
<evidence type="ECO:0000256" key="9">
    <source>
        <dbReference type="ARBA" id="ARBA00022967"/>
    </source>
</evidence>
<sequence length="566" mass="64432">MSLFMVWAFFLMIFFFFFFFFGLYLLLFNKIYLYEYELFSSVGSGGFLLVLDWLGVVFFSFVLLISSSVFVYSNCYMSEDSSKLRFIFLVLLFIFSMGLLVLSPNLMSLLLGWDGLGLISYGLVIYYQNTRSFNAGMITVLSNRVGDVGILLGIVGLVNLGGWTFIFLDHFFENTILFNSLFCCIILAAMTKSAQLPFSSWLPAAMAAPTPVSSLVHSSTLVTAGVFLLIRFHDIFININFMNWLMYISLLTLVMSGVGACLEMDFKKVIALSTLSQLALMMFSLSIGMWEVAYFHMLTHAIFKALLFLCAGSLIHSVGGIQDIRVLGGVINFSPMLGYGMLVSFLSLGGIPFSCGFYLKDMVIEMYLMGDKIFFFFLFFFLGIFSTLIYIYRLIYNLLLKAYGGGMIFNYSENIFMNISVFMLGVFGIFFGSAMSWLLFDYSNLILLSSFMKLMTLAGVIFLLWFLLNNFFVQNLVMFLKMNIIFMFFSTMWFLSNLSSMVFSWLYCYLGFLMVAGEVGWGEMLGGKGFSKLSIYLGGLSQKMQYNFLSFQVVLFFLIFLYFLIL</sequence>
<keyword evidence="8" id="KW-0999">Mitochondrion inner membrane</keyword>
<dbReference type="GO" id="GO:0042773">
    <property type="term" value="P:ATP synthesis coupled electron transport"/>
    <property type="evidence" value="ECO:0007669"/>
    <property type="project" value="InterPro"/>
</dbReference>
<keyword evidence="14 21" id="KW-0496">Mitochondrion</keyword>
<evidence type="ECO:0000256" key="8">
    <source>
        <dbReference type="ARBA" id="ARBA00022792"/>
    </source>
</evidence>
<evidence type="ECO:0000259" key="19">
    <source>
        <dbReference type="Pfam" id="PF00361"/>
    </source>
</evidence>
<dbReference type="InterPro" id="IPR001750">
    <property type="entry name" value="ND/Mrp_TM"/>
</dbReference>
<dbReference type="Pfam" id="PF00361">
    <property type="entry name" value="Proton_antipo_M"/>
    <property type="match status" value="1"/>
</dbReference>
<evidence type="ECO:0000256" key="17">
    <source>
        <dbReference type="ARBA" id="ARBA00049551"/>
    </source>
</evidence>
<dbReference type="Pfam" id="PF06455">
    <property type="entry name" value="NADH5_C"/>
    <property type="match status" value="1"/>
</dbReference>
<accession>E3UHH3</accession>
<keyword evidence="12" id="KW-0520">NAD</keyword>
<name>E3UHH3_9ARAC</name>
<reference evidence="21" key="1">
    <citation type="journal article" date="2010" name="Mitochondrial DNA">
        <title>The mitochondrial genome of Opilio parietinus (Arachnida: Opiliones).</title>
        <authorList>
            <person name="Podsiadlowski L."/>
            <person name="Fahrein K."/>
        </authorList>
    </citation>
    <scope>NUCLEOTIDE SEQUENCE</scope>
</reference>
<keyword evidence="11 18" id="KW-1133">Transmembrane helix</keyword>
<proteinExistence type="predicted"/>
<dbReference type="RefSeq" id="YP_004021832.1">
    <property type="nucleotide sequence ID" value="NC_014700.1"/>
</dbReference>
<evidence type="ECO:0000256" key="2">
    <source>
        <dbReference type="ARBA" id="ARBA00004448"/>
    </source>
</evidence>
<feature type="transmembrane region" description="Helical" evidence="18">
    <location>
        <begin position="374"/>
        <end position="395"/>
    </location>
</feature>
<feature type="transmembrane region" description="Helical" evidence="18">
    <location>
        <begin position="475"/>
        <end position="496"/>
    </location>
</feature>
<feature type="transmembrane region" description="Helical" evidence="18">
    <location>
        <begin position="293"/>
        <end position="315"/>
    </location>
</feature>
<evidence type="ECO:0000313" key="21">
    <source>
        <dbReference type="EMBL" id="ADI92914.1"/>
    </source>
</evidence>